<proteinExistence type="inferred from homology"/>
<evidence type="ECO:0000256" key="14">
    <source>
        <dbReference type="ARBA" id="ARBA00023306"/>
    </source>
</evidence>
<name>A0A8D0GE39_SPHPU</name>
<evidence type="ECO:0000256" key="18">
    <source>
        <dbReference type="ARBA" id="ARBA00068227"/>
    </source>
</evidence>
<keyword evidence="13" id="KW-0206">Cytoskeleton</keyword>
<evidence type="ECO:0000313" key="21">
    <source>
        <dbReference type="Proteomes" id="UP000694392"/>
    </source>
</evidence>
<dbReference type="Pfam" id="PF05439">
    <property type="entry name" value="JTB"/>
    <property type="match status" value="1"/>
</dbReference>
<evidence type="ECO:0000256" key="17">
    <source>
        <dbReference type="ARBA" id="ARBA00063184"/>
    </source>
</evidence>
<dbReference type="Ensembl" id="ENSSPUT00000004808.1">
    <property type="protein sequence ID" value="ENSSPUP00000004529.1"/>
    <property type="gene ID" value="ENSSPUG00000003456.1"/>
</dbReference>
<dbReference type="GO" id="GO:0042127">
    <property type="term" value="P:regulation of cell population proliferation"/>
    <property type="evidence" value="ECO:0007669"/>
    <property type="project" value="Ensembl"/>
</dbReference>
<keyword evidence="21" id="KW-1185">Reference proteome</keyword>
<evidence type="ECO:0000256" key="16">
    <source>
        <dbReference type="ARBA" id="ARBA00060886"/>
    </source>
</evidence>
<dbReference type="GO" id="GO:0008637">
    <property type="term" value="P:apoptotic mitochondrial changes"/>
    <property type="evidence" value="ECO:0007669"/>
    <property type="project" value="Ensembl"/>
</dbReference>
<reference evidence="20" key="1">
    <citation type="submission" date="2025-08" db="UniProtKB">
        <authorList>
            <consortium name="Ensembl"/>
        </authorList>
    </citation>
    <scope>IDENTIFICATION</scope>
</reference>
<evidence type="ECO:0000256" key="6">
    <source>
        <dbReference type="ARBA" id="ARBA00022618"/>
    </source>
</evidence>
<evidence type="ECO:0000313" key="20">
    <source>
        <dbReference type="Ensembl" id="ENSSPUP00000004529.1"/>
    </source>
</evidence>
<evidence type="ECO:0000256" key="11">
    <source>
        <dbReference type="ARBA" id="ARBA00023128"/>
    </source>
</evidence>
<evidence type="ECO:0000256" key="3">
    <source>
        <dbReference type="ARBA" id="ARBA00004300"/>
    </source>
</evidence>
<keyword evidence="9" id="KW-0498">Mitosis</keyword>
<evidence type="ECO:0000256" key="12">
    <source>
        <dbReference type="ARBA" id="ARBA00023136"/>
    </source>
</evidence>
<dbReference type="GeneTree" id="ENSGT00390000016136"/>
<keyword evidence="8" id="KW-0732">Signal</keyword>
<evidence type="ECO:0000256" key="13">
    <source>
        <dbReference type="ARBA" id="ARBA00023212"/>
    </source>
</evidence>
<keyword evidence="10 19" id="KW-1133">Transmembrane helix</keyword>
<evidence type="ECO:0000256" key="10">
    <source>
        <dbReference type="ARBA" id="ARBA00022989"/>
    </source>
</evidence>
<evidence type="ECO:0000256" key="8">
    <source>
        <dbReference type="ARBA" id="ARBA00022729"/>
    </source>
</evidence>
<dbReference type="GO" id="GO:0030496">
    <property type="term" value="C:midbody"/>
    <property type="evidence" value="ECO:0007669"/>
    <property type="project" value="Ensembl"/>
</dbReference>
<dbReference type="PANTHER" id="PTHR13041:SF3">
    <property type="entry name" value="PROTEIN JTB"/>
    <property type="match status" value="1"/>
</dbReference>
<evidence type="ECO:0000256" key="4">
    <source>
        <dbReference type="ARBA" id="ARBA00004479"/>
    </source>
</evidence>
<dbReference type="FunFam" id="3.30.720.220:FF:000001">
    <property type="entry name" value="Jumping translocation breakpoint"/>
    <property type="match status" value="1"/>
</dbReference>
<keyword evidence="6" id="KW-0132">Cell division</keyword>
<keyword evidence="14" id="KW-0131">Cell cycle</keyword>
<evidence type="ECO:0000256" key="7">
    <source>
        <dbReference type="ARBA" id="ARBA00022692"/>
    </source>
</evidence>
<feature type="transmembrane region" description="Helical" evidence="19">
    <location>
        <begin position="123"/>
        <end position="144"/>
    </location>
</feature>
<keyword evidence="5" id="KW-0963">Cytoplasm</keyword>
<protein>
    <recommendedName>
        <fullName evidence="18">Protein JTB</fullName>
    </recommendedName>
</protein>
<comment type="subunit">
    <text evidence="17">Interacts with AURKA, AURKB, BIRC5 and INCENP. May be a component of the CPC at least composed of BIRC5/survivin, CDCA8/borealin, INCENP and AURKB/Aurora-B.</text>
</comment>
<dbReference type="AlphaFoldDB" id="A0A8D0GE39"/>
<comment type="function">
    <text evidence="15">Required for normal cytokinesis during mitosis. Plays a role in the regulation of cell proliferation. May be a component of the chromosomal passenger complex (CPC), a complex that acts as a key regulator of mitosis. The CPC complex has essential functions at the centromere in ensuring correct chromosome alignment and segregation and is required for chromatin-induced microtubule stabilization and spindle assembly. Increases AURKB activity. Inhibits apoptosis induced by TGFB1. Overexpression induces swelling of mitochondria and reduces mitochondrial membrane potential.</text>
</comment>
<organism evidence="20 21">
    <name type="scientific">Sphenodon punctatus</name>
    <name type="common">Tuatara</name>
    <name type="synonym">Hatteria punctata</name>
    <dbReference type="NCBI Taxonomy" id="8508"/>
    <lineage>
        <taxon>Eukaryota</taxon>
        <taxon>Metazoa</taxon>
        <taxon>Chordata</taxon>
        <taxon>Craniata</taxon>
        <taxon>Vertebrata</taxon>
        <taxon>Euteleostomi</taxon>
        <taxon>Lepidosauria</taxon>
        <taxon>Sphenodontia</taxon>
        <taxon>Sphenodontidae</taxon>
        <taxon>Sphenodon</taxon>
    </lineage>
</organism>
<comment type="similarity">
    <text evidence="16">Belongs to the JTB family.</text>
</comment>
<dbReference type="Gene3D" id="3.30.720.220">
    <property type="match status" value="1"/>
</dbReference>
<sequence length="164" mass="17826">MLQGLPPKHTPPRKAIEASHVGGFARWRGEGGASSGRSGLGGGDDLVLSPSLLAGSLVGATPCWQVEEFVVMGECAQCVSFQMKTMPECSATGFVEQINCSSSKKDSPPEYKSCRSAVMETRIFWKFEGSMLGLAVLFALLVLCRQRMLDRRALEKVRKQIESI</sequence>
<dbReference type="Proteomes" id="UP000694392">
    <property type="component" value="Unplaced"/>
</dbReference>
<dbReference type="GO" id="GO:0005739">
    <property type="term" value="C:mitochondrion"/>
    <property type="evidence" value="ECO:0007669"/>
    <property type="project" value="UniProtKB-SubCell"/>
</dbReference>
<keyword evidence="7 19" id="KW-0812">Transmembrane</keyword>
<evidence type="ECO:0000256" key="9">
    <source>
        <dbReference type="ARBA" id="ARBA00022776"/>
    </source>
</evidence>
<dbReference type="GO" id="GO:0019901">
    <property type="term" value="F:protein kinase binding"/>
    <property type="evidence" value="ECO:0007669"/>
    <property type="project" value="Ensembl"/>
</dbReference>
<reference evidence="20" key="2">
    <citation type="submission" date="2025-09" db="UniProtKB">
        <authorList>
            <consortium name="Ensembl"/>
        </authorList>
    </citation>
    <scope>IDENTIFICATION</scope>
</reference>
<keyword evidence="12 19" id="KW-0472">Membrane</keyword>
<evidence type="ECO:0000256" key="19">
    <source>
        <dbReference type="SAM" id="Phobius"/>
    </source>
</evidence>
<dbReference type="GO" id="GO:0000281">
    <property type="term" value="P:mitotic cytokinesis"/>
    <property type="evidence" value="ECO:0007669"/>
    <property type="project" value="Ensembl"/>
</dbReference>
<evidence type="ECO:0000256" key="1">
    <source>
        <dbReference type="ARBA" id="ARBA00004173"/>
    </source>
</evidence>
<dbReference type="GO" id="GO:0005819">
    <property type="term" value="C:spindle"/>
    <property type="evidence" value="ECO:0007669"/>
    <property type="project" value="UniProtKB-SubCell"/>
</dbReference>
<dbReference type="PANTHER" id="PTHR13041">
    <property type="entry name" value="JTB PROTEIN-RELATED"/>
    <property type="match status" value="1"/>
</dbReference>
<accession>A0A8D0GE39</accession>
<comment type="subcellular location">
    <subcellularLocation>
        <location evidence="3">Cytoplasm</location>
        <location evidence="3">Cytoskeleton</location>
        <location evidence="3">Microtubule organizing center</location>
        <location evidence="3">Centrosome</location>
    </subcellularLocation>
    <subcellularLocation>
        <location evidence="2">Cytoplasm</location>
        <location evidence="2">Cytoskeleton</location>
        <location evidence="2">Spindle</location>
    </subcellularLocation>
    <subcellularLocation>
        <location evidence="4">Membrane</location>
        <topology evidence="4">Single-pass type I membrane protein</topology>
    </subcellularLocation>
    <subcellularLocation>
        <location evidence="1">Mitochondrion</location>
    </subcellularLocation>
</comment>
<evidence type="ECO:0000256" key="2">
    <source>
        <dbReference type="ARBA" id="ARBA00004186"/>
    </source>
</evidence>
<dbReference type="GO" id="GO:0005813">
    <property type="term" value="C:centrosome"/>
    <property type="evidence" value="ECO:0007669"/>
    <property type="project" value="UniProtKB-SubCell"/>
</dbReference>
<evidence type="ECO:0000256" key="15">
    <source>
        <dbReference type="ARBA" id="ARBA00058368"/>
    </source>
</evidence>
<evidence type="ECO:0000256" key="5">
    <source>
        <dbReference type="ARBA" id="ARBA00022490"/>
    </source>
</evidence>
<dbReference type="GO" id="GO:0016020">
    <property type="term" value="C:membrane"/>
    <property type="evidence" value="ECO:0007669"/>
    <property type="project" value="UniProtKB-SubCell"/>
</dbReference>
<gene>
    <name evidence="20" type="primary">JTB</name>
</gene>
<dbReference type="InterPro" id="IPR008657">
    <property type="entry name" value="JTB"/>
</dbReference>
<keyword evidence="11" id="KW-0496">Mitochondrion</keyword>